<evidence type="ECO:0000256" key="5">
    <source>
        <dbReference type="ARBA" id="ARBA00023136"/>
    </source>
</evidence>
<protein>
    <recommendedName>
        <fullName evidence="10">Vang-like protein</fullName>
    </recommendedName>
</protein>
<organism evidence="8 9">
    <name type="scientific">Hymenochirus boettgeri</name>
    <name type="common">Congo dwarf clawed frog</name>
    <dbReference type="NCBI Taxonomy" id="247094"/>
    <lineage>
        <taxon>Eukaryota</taxon>
        <taxon>Metazoa</taxon>
        <taxon>Chordata</taxon>
        <taxon>Craniata</taxon>
        <taxon>Vertebrata</taxon>
        <taxon>Euteleostomi</taxon>
        <taxon>Amphibia</taxon>
        <taxon>Batrachia</taxon>
        <taxon>Anura</taxon>
        <taxon>Pipoidea</taxon>
        <taxon>Pipidae</taxon>
        <taxon>Pipinae</taxon>
        <taxon>Hymenochirus</taxon>
    </lineage>
</organism>
<dbReference type="OrthoDB" id="8887313at2759"/>
<keyword evidence="9" id="KW-1185">Reference proteome</keyword>
<accession>A0A8T2JDY6</accession>
<evidence type="ECO:0000256" key="3">
    <source>
        <dbReference type="ARBA" id="ARBA00022692"/>
    </source>
</evidence>
<dbReference type="PANTHER" id="PTHR20886">
    <property type="entry name" value="VANG-LIKE PROTEIN"/>
    <property type="match status" value="1"/>
</dbReference>
<evidence type="ECO:0000313" key="8">
    <source>
        <dbReference type="EMBL" id="KAG8441520.1"/>
    </source>
</evidence>
<sequence>MAGFYVTCEGLYISVAFKLLLLVLATGACSSAPPGLLFLGCEFHALLLFFSFAPHSYWLFYGVRVLGTQEKNLLGVVEYSASLVDTLLFIHYLALVLLESASYNPLHHQSDAGEVTERLGSTALGHERSKHENHCDRKVYSLDGPDVSAISQSQSLISTSTNYKDRYNDEKEHARKVHRRKTRLVWAVHDAFSQLKHLVEREEEWKSPSTLQPREAAQSVFPLMAQSLQRYLRSTQQCHLHSMEGIIQHLATCVSHRMSPEAFLEQYLHPGPPAQYLGDPNALWTLVSEESVTIPLRSDLTFCLQGSDTQLVVSVSGIPFLKLSETFLPSNSHRFIQPDPEPRL</sequence>
<evidence type="ECO:0008006" key="10">
    <source>
        <dbReference type="Google" id="ProtNLM"/>
    </source>
</evidence>
<evidence type="ECO:0000256" key="1">
    <source>
        <dbReference type="ARBA" id="ARBA00004651"/>
    </source>
</evidence>
<evidence type="ECO:0000313" key="9">
    <source>
        <dbReference type="Proteomes" id="UP000812440"/>
    </source>
</evidence>
<dbReference type="EMBL" id="JAACNH010000006">
    <property type="protein sequence ID" value="KAG8441520.1"/>
    <property type="molecule type" value="Genomic_DNA"/>
</dbReference>
<dbReference type="Pfam" id="PF06638">
    <property type="entry name" value="Strabismus"/>
    <property type="match status" value="2"/>
</dbReference>
<proteinExistence type="inferred from homology"/>
<dbReference type="Proteomes" id="UP000812440">
    <property type="component" value="Chromosome 3"/>
</dbReference>
<gene>
    <name evidence="8" type="ORF">GDO86_007040</name>
</gene>
<feature type="transmembrane region" description="Helical" evidence="7">
    <location>
        <begin position="79"/>
        <end position="98"/>
    </location>
</feature>
<evidence type="ECO:0000256" key="6">
    <source>
        <dbReference type="ARBA" id="ARBA00025718"/>
    </source>
</evidence>
<comment type="subcellular location">
    <subcellularLocation>
        <location evidence="1">Cell membrane</location>
        <topology evidence="1">Multi-pass membrane protein</topology>
    </subcellularLocation>
</comment>
<dbReference type="InterPro" id="IPR009539">
    <property type="entry name" value="VANGL"/>
</dbReference>
<evidence type="ECO:0000256" key="4">
    <source>
        <dbReference type="ARBA" id="ARBA00022989"/>
    </source>
</evidence>
<keyword evidence="3 7" id="KW-0812">Transmembrane</keyword>
<keyword evidence="5 7" id="KW-0472">Membrane</keyword>
<feature type="transmembrane region" description="Helical" evidence="7">
    <location>
        <begin position="36"/>
        <end position="59"/>
    </location>
</feature>
<evidence type="ECO:0000256" key="7">
    <source>
        <dbReference type="SAM" id="Phobius"/>
    </source>
</evidence>
<feature type="transmembrane region" description="Helical" evidence="7">
    <location>
        <begin position="12"/>
        <end position="29"/>
    </location>
</feature>
<comment type="caution">
    <text evidence="8">The sequence shown here is derived from an EMBL/GenBank/DDBJ whole genome shotgun (WGS) entry which is preliminary data.</text>
</comment>
<name>A0A8T2JDY6_9PIPI</name>
<dbReference type="GO" id="GO:0005886">
    <property type="term" value="C:plasma membrane"/>
    <property type="evidence" value="ECO:0007669"/>
    <property type="project" value="UniProtKB-SubCell"/>
</dbReference>
<keyword evidence="4 7" id="KW-1133">Transmembrane helix</keyword>
<dbReference type="AlphaFoldDB" id="A0A8T2JDY6"/>
<comment type="similarity">
    <text evidence="6">Belongs to the Vang family.</text>
</comment>
<evidence type="ECO:0000256" key="2">
    <source>
        <dbReference type="ARBA" id="ARBA00022475"/>
    </source>
</evidence>
<keyword evidence="2" id="KW-1003">Cell membrane</keyword>
<reference evidence="8" key="1">
    <citation type="thesis" date="2020" institute="ProQuest LLC" country="789 East Eisenhower Parkway, Ann Arbor, MI, USA">
        <title>Comparative Genomics and Chromosome Evolution.</title>
        <authorList>
            <person name="Mudd A.B."/>
        </authorList>
    </citation>
    <scope>NUCLEOTIDE SEQUENCE</scope>
    <source>
        <strain evidence="8">Female2</strain>
        <tissue evidence="8">Blood</tissue>
    </source>
</reference>